<evidence type="ECO:0000259" key="5">
    <source>
        <dbReference type="PROSITE" id="PS50956"/>
    </source>
</evidence>
<dbReference type="InterPro" id="IPR036390">
    <property type="entry name" value="WH_DNA-bd_sf"/>
</dbReference>
<evidence type="ECO:0000313" key="6">
    <source>
        <dbReference type="EMBL" id="GAA4391185.1"/>
    </source>
</evidence>
<dbReference type="InterPro" id="IPR000485">
    <property type="entry name" value="AsnC-type_HTH_dom"/>
</dbReference>
<dbReference type="InterPro" id="IPR011991">
    <property type="entry name" value="ArsR-like_HTH"/>
</dbReference>
<dbReference type="SMART" id="SM00344">
    <property type="entry name" value="HTH_ASNC"/>
    <property type="match status" value="1"/>
</dbReference>
<dbReference type="CDD" id="cd00090">
    <property type="entry name" value="HTH_ARSR"/>
    <property type="match status" value="1"/>
</dbReference>
<dbReference type="SUPFAM" id="SSF46785">
    <property type="entry name" value="Winged helix' DNA-binding domain"/>
    <property type="match status" value="1"/>
</dbReference>
<dbReference type="PRINTS" id="PR00033">
    <property type="entry name" value="HTHASNC"/>
</dbReference>
<dbReference type="Pfam" id="PF13404">
    <property type="entry name" value="HTH_AsnC-type"/>
    <property type="match status" value="1"/>
</dbReference>
<feature type="region of interest" description="Disordered" evidence="4">
    <location>
        <begin position="141"/>
        <end position="160"/>
    </location>
</feature>
<proteinExistence type="predicted"/>
<keyword evidence="3" id="KW-0804">Transcription</keyword>
<evidence type="ECO:0000256" key="3">
    <source>
        <dbReference type="ARBA" id="ARBA00023163"/>
    </source>
</evidence>
<dbReference type="Proteomes" id="UP001500635">
    <property type="component" value="Unassembled WGS sequence"/>
</dbReference>
<dbReference type="InterPro" id="IPR019885">
    <property type="entry name" value="Tscrpt_reg_HTH_AsnC-type_CS"/>
</dbReference>
<reference evidence="7" key="1">
    <citation type="journal article" date="2019" name="Int. J. Syst. Evol. Microbiol.">
        <title>The Global Catalogue of Microorganisms (GCM) 10K type strain sequencing project: providing services to taxonomists for standard genome sequencing and annotation.</title>
        <authorList>
            <consortium name="The Broad Institute Genomics Platform"/>
            <consortium name="The Broad Institute Genome Sequencing Center for Infectious Disease"/>
            <person name="Wu L."/>
            <person name="Ma J."/>
        </authorList>
    </citation>
    <scope>NUCLEOTIDE SEQUENCE [LARGE SCALE GENOMIC DNA]</scope>
    <source>
        <strain evidence="7">JCM 17688</strain>
    </source>
</reference>
<evidence type="ECO:0000313" key="7">
    <source>
        <dbReference type="Proteomes" id="UP001500635"/>
    </source>
</evidence>
<dbReference type="Gene3D" id="3.30.70.920">
    <property type="match status" value="2"/>
</dbReference>
<name>A0ABP8JIG3_9ACTN</name>
<dbReference type="PANTHER" id="PTHR30154">
    <property type="entry name" value="LEUCINE-RESPONSIVE REGULATORY PROTEIN"/>
    <property type="match status" value="1"/>
</dbReference>
<dbReference type="PROSITE" id="PS50956">
    <property type="entry name" value="HTH_ASNC_2"/>
    <property type="match status" value="1"/>
</dbReference>
<dbReference type="Gene3D" id="1.10.10.10">
    <property type="entry name" value="Winged helix-like DNA-binding domain superfamily/Winged helix DNA-binding domain"/>
    <property type="match status" value="1"/>
</dbReference>
<feature type="domain" description="HTH asnC-type" evidence="5">
    <location>
        <begin position="162"/>
        <end position="218"/>
    </location>
</feature>
<evidence type="ECO:0000256" key="1">
    <source>
        <dbReference type="ARBA" id="ARBA00023015"/>
    </source>
</evidence>
<dbReference type="InterPro" id="IPR019888">
    <property type="entry name" value="Tscrpt_reg_AsnC-like"/>
</dbReference>
<dbReference type="InterPro" id="IPR011008">
    <property type="entry name" value="Dimeric_a/b-barrel"/>
</dbReference>
<sequence length="302" mass="32649">MQIDGRASWRAIALALDAPERTVTRRGTALLSDGTVRVSGLAPRGDSLVVRVRCTPGSSRLTARALAAREDTTFAYLVTGSTDCVAEVIAPPDTRAQFLLEALPTIPGVVSMTTAPVLRYLRTVHEWRPNLLTEAEQDRLGAITPPPIPPRQLDRPTTTPRDRAIIKALHDNGRCTYEELGRLVGVSEPTARRRVEALRRDGQVYIRSVVDARALGYSTSVMLWIRTPPAQVDATAAALVESPYVRYAAALMGNDQIVAELALPSLQGVYDVITSAPWSEFATALDTCLVIQAVKTSGVVVA</sequence>
<gene>
    <name evidence="6" type="ORF">GCM10023147_19870</name>
</gene>
<dbReference type="InterPro" id="IPR036388">
    <property type="entry name" value="WH-like_DNA-bd_sf"/>
</dbReference>
<keyword evidence="7" id="KW-1185">Reference proteome</keyword>
<dbReference type="Pfam" id="PF01037">
    <property type="entry name" value="AsnC_trans_reg"/>
    <property type="match status" value="1"/>
</dbReference>
<protein>
    <submittedName>
        <fullName evidence="6">Lrp/AsnC family transcriptional regulator</fullName>
    </submittedName>
</protein>
<dbReference type="PROSITE" id="PS00519">
    <property type="entry name" value="HTH_ASNC_1"/>
    <property type="match status" value="1"/>
</dbReference>
<dbReference type="PANTHER" id="PTHR30154:SF34">
    <property type="entry name" value="TRANSCRIPTIONAL REGULATOR AZLB"/>
    <property type="match status" value="1"/>
</dbReference>
<keyword evidence="2" id="KW-0238">DNA-binding</keyword>
<dbReference type="InterPro" id="IPR019887">
    <property type="entry name" value="Tscrpt_reg_AsnC/Lrp_C"/>
</dbReference>
<dbReference type="EMBL" id="BAABFR010000025">
    <property type="protein sequence ID" value="GAA4391185.1"/>
    <property type="molecule type" value="Genomic_DNA"/>
</dbReference>
<dbReference type="SUPFAM" id="SSF54909">
    <property type="entry name" value="Dimeric alpha+beta barrel"/>
    <property type="match status" value="1"/>
</dbReference>
<organism evidence="6 7">
    <name type="scientific">Tsukamurella soli</name>
    <dbReference type="NCBI Taxonomy" id="644556"/>
    <lineage>
        <taxon>Bacteria</taxon>
        <taxon>Bacillati</taxon>
        <taxon>Actinomycetota</taxon>
        <taxon>Actinomycetes</taxon>
        <taxon>Mycobacteriales</taxon>
        <taxon>Tsukamurellaceae</taxon>
        <taxon>Tsukamurella</taxon>
    </lineage>
</organism>
<keyword evidence="1" id="KW-0805">Transcription regulation</keyword>
<comment type="caution">
    <text evidence="6">The sequence shown here is derived from an EMBL/GenBank/DDBJ whole genome shotgun (WGS) entry which is preliminary data.</text>
</comment>
<accession>A0ABP8JIG3</accession>
<evidence type="ECO:0000256" key="2">
    <source>
        <dbReference type="ARBA" id="ARBA00023125"/>
    </source>
</evidence>
<evidence type="ECO:0000256" key="4">
    <source>
        <dbReference type="SAM" id="MobiDB-lite"/>
    </source>
</evidence>